<dbReference type="InterPro" id="IPR007138">
    <property type="entry name" value="ABM_dom"/>
</dbReference>
<dbReference type="Gene3D" id="3.30.70.100">
    <property type="match status" value="1"/>
</dbReference>
<dbReference type="SUPFAM" id="SSF54909">
    <property type="entry name" value="Dimeric alpha+beta barrel"/>
    <property type="match status" value="1"/>
</dbReference>
<dbReference type="PANTHER" id="PTHR33336">
    <property type="entry name" value="QUINOL MONOOXYGENASE YGIN-RELATED"/>
    <property type="match status" value="1"/>
</dbReference>
<dbReference type="InterPro" id="IPR050744">
    <property type="entry name" value="AI-2_Isomerase_LsrG"/>
</dbReference>
<feature type="domain" description="ABM" evidence="1">
    <location>
        <begin position="5"/>
        <end position="93"/>
    </location>
</feature>
<dbReference type="PROSITE" id="PS51725">
    <property type="entry name" value="ABM"/>
    <property type="match status" value="1"/>
</dbReference>
<dbReference type="Proteomes" id="UP000033662">
    <property type="component" value="Unassembled WGS sequence"/>
</dbReference>
<gene>
    <name evidence="2" type="ORF">VP02_00915</name>
</gene>
<accession>A0A0F4XVN3</accession>
<evidence type="ECO:0000313" key="2">
    <source>
        <dbReference type="EMBL" id="KKA09942.1"/>
    </source>
</evidence>
<evidence type="ECO:0000313" key="3">
    <source>
        <dbReference type="Proteomes" id="UP000033662"/>
    </source>
</evidence>
<dbReference type="AlphaFoldDB" id="A0A0F4XVN3"/>
<dbReference type="Pfam" id="PF03992">
    <property type="entry name" value="ABM"/>
    <property type="match status" value="1"/>
</dbReference>
<dbReference type="InterPro" id="IPR011008">
    <property type="entry name" value="Dimeric_a/b-barrel"/>
</dbReference>
<dbReference type="PANTHER" id="PTHR33336:SF15">
    <property type="entry name" value="ABM DOMAIN-CONTAINING PROTEIN"/>
    <property type="match status" value="1"/>
</dbReference>
<comment type="caution">
    <text evidence="2">The sequence shown here is derived from an EMBL/GenBank/DDBJ whole genome shotgun (WGS) entry which is preliminary data.</text>
</comment>
<keyword evidence="2" id="KW-0560">Oxidoreductase</keyword>
<protein>
    <submittedName>
        <fullName evidence="2">Antibiotic biosynthesis monooxygenase</fullName>
    </submittedName>
</protein>
<keyword evidence="2" id="KW-0503">Monooxygenase</keyword>
<evidence type="ECO:0000259" key="1">
    <source>
        <dbReference type="PROSITE" id="PS51725"/>
    </source>
</evidence>
<dbReference type="PATRIC" id="fig|132476.4.peg.199"/>
<dbReference type="GO" id="GO:0004497">
    <property type="term" value="F:monooxygenase activity"/>
    <property type="evidence" value="ECO:0007669"/>
    <property type="project" value="UniProtKB-KW"/>
</dbReference>
<dbReference type="EMBL" id="JZXC01000001">
    <property type="protein sequence ID" value="KKA09942.1"/>
    <property type="molecule type" value="Genomic_DNA"/>
</dbReference>
<proteinExistence type="predicted"/>
<name>A0A0F4XVN3_9PSED</name>
<dbReference type="OrthoDB" id="9812192at2"/>
<reference evidence="2 3" key="1">
    <citation type="submission" date="2015-03" db="EMBL/GenBank/DDBJ databases">
        <title>Pseudomonas fluorescens 1855-344 Genome sequencing and assembly.</title>
        <authorList>
            <person name="Eng W.W.H."/>
            <person name="Gan H.M."/>
            <person name="Savka M.A."/>
        </authorList>
    </citation>
    <scope>NUCLEOTIDE SEQUENCE [LARGE SCALE GENOMIC DNA]</scope>
    <source>
        <strain evidence="2 3">1855-344</strain>
    </source>
</reference>
<sequence length="97" mass="10765">MSNKLVVVATVTAQPGKEVELRAALQTLVPVAKTEKGFVQYDLHVSNENAGEFLFYEIWDDEAALQLHSSSDFSKAFGEKYGHLIKASTLTKYTRVS</sequence>
<organism evidence="2 3">
    <name type="scientific">Pseudomonas kilonensis</name>
    <dbReference type="NCBI Taxonomy" id="132476"/>
    <lineage>
        <taxon>Bacteria</taxon>
        <taxon>Pseudomonadati</taxon>
        <taxon>Pseudomonadota</taxon>
        <taxon>Gammaproteobacteria</taxon>
        <taxon>Pseudomonadales</taxon>
        <taxon>Pseudomonadaceae</taxon>
        <taxon>Pseudomonas</taxon>
    </lineage>
</organism>